<gene>
    <name evidence="2" type="ORF">V2H45_23420</name>
</gene>
<evidence type="ECO:0000313" key="3">
    <source>
        <dbReference type="Proteomes" id="UP001333818"/>
    </source>
</evidence>
<feature type="region of interest" description="Disordered" evidence="1">
    <location>
        <begin position="29"/>
        <end position="50"/>
    </location>
</feature>
<sequence length="50" mass="5640">MIVINIPSDKDIVVNIQFSEDGKESIEVIEQTPDPYSEDDEILEDDAEDS</sequence>
<dbReference type="Proteomes" id="UP001333818">
    <property type="component" value="Unassembled WGS sequence"/>
</dbReference>
<dbReference type="EMBL" id="JAZBJZ010000159">
    <property type="protein sequence ID" value="MEE3719696.1"/>
    <property type="molecule type" value="Genomic_DNA"/>
</dbReference>
<name>A0AAW9Q3J6_9CYAN</name>
<comment type="caution">
    <text evidence="2">The sequence shown here is derived from an EMBL/GenBank/DDBJ whole genome shotgun (WGS) entry which is preliminary data.</text>
</comment>
<organism evidence="2 3">
    <name type="scientific">Tumidithrix elongata BACA0141</name>
    <dbReference type="NCBI Taxonomy" id="2716417"/>
    <lineage>
        <taxon>Bacteria</taxon>
        <taxon>Bacillati</taxon>
        <taxon>Cyanobacteriota</taxon>
        <taxon>Cyanophyceae</taxon>
        <taxon>Pseudanabaenales</taxon>
        <taxon>Pseudanabaenaceae</taxon>
        <taxon>Tumidithrix</taxon>
        <taxon>Tumidithrix elongata</taxon>
    </lineage>
</organism>
<dbReference type="RefSeq" id="WP_330486133.1">
    <property type="nucleotide sequence ID" value="NZ_JAZBJZ010000159.1"/>
</dbReference>
<feature type="compositionally biased region" description="Acidic residues" evidence="1">
    <location>
        <begin position="36"/>
        <end position="50"/>
    </location>
</feature>
<keyword evidence="3" id="KW-1185">Reference proteome</keyword>
<evidence type="ECO:0000256" key="1">
    <source>
        <dbReference type="SAM" id="MobiDB-lite"/>
    </source>
</evidence>
<proteinExistence type="predicted"/>
<reference evidence="2" key="1">
    <citation type="submission" date="2024-01" db="EMBL/GenBank/DDBJ databases">
        <title>Bank of Algae and Cyanobacteria of the Azores (BACA) strain genomes.</title>
        <authorList>
            <person name="Luz R."/>
            <person name="Cordeiro R."/>
            <person name="Fonseca A."/>
            <person name="Goncalves V."/>
        </authorList>
    </citation>
    <scope>NUCLEOTIDE SEQUENCE</scope>
    <source>
        <strain evidence="2">BACA0141</strain>
    </source>
</reference>
<evidence type="ECO:0000313" key="2">
    <source>
        <dbReference type="EMBL" id="MEE3719696.1"/>
    </source>
</evidence>
<dbReference type="AlphaFoldDB" id="A0AAW9Q3J6"/>
<protein>
    <submittedName>
        <fullName evidence="2">Uncharacterized protein</fullName>
    </submittedName>
</protein>
<accession>A0AAW9Q3J6</accession>